<feature type="region of interest" description="Disordered" evidence="1">
    <location>
        <begin position="40"/>
        <end position="60"/>
    </location>
</feature>
<organism evidence="2 3">
    <name type="scientific">Eumeta variegata</name>
    <name type="common">Bagworm moth</name>
    <name type="synonym">Eumeta japonica</name>
    <dbReference type="NCBI Taxonomy" id="151549"/>
    <lineage>
        <taxon>Eukaryota</taxon>
        <taxon>Metazoa</taxon>
        <taxon>Ecdysozoa</taxon>
        <taxon>Arthropoda</taxon>
        <taxon>Hexapoda</taxon>
        <taxon>Insecta</taxon>
        <taxon>Pterygota</taxon>
        <taxon>Neoptera</taxon>
        <taxon>Endopterygota</taxon>
        <taxon>Lepidoptera</taxon>
        <taxon>Glossata</taxon>
        <taxon>Ditrysia</taxon>
        <taxon>Tineoidea</taxon>
        <taxon>Psychidae</taxon>
        <taxon>Oiketicinae</taxon>
        <taxon>Eumeta</taxon>
    </lineage>
</organism>
<sequence length="121" mass="13447">MITAILRMIFNNLCNDIPLAMDSNQTSNWDATLFTTRTPPVANTPHANNHSTHIPLYGRRTDKRTCKQDPMKIPSAKGTLRTLRMNSPVSQQKPPPVAGLHGFAIVTCVTQLYDQNSTPCE</sequence>
<dbReference type="AlphaFoldDB" id="A0A4C1XHP3"/>
<reference evidence="2 3" key="1">
    <citation type="journal article" date="2019" name="Commun. Biol.">
        <title>The bagworm genome reveals a unique fibroin gene that provides high tensile strength.</title>
        <authorList>
            <person name="Kono N."/>
            <person name="Nakamura H."/>
            <person name="Ohtoshi R."/>
            <person name="Tomita M."/>
            <person name="Numata K."/>
            <person name="Arakawa K."/>
        </authorList>
    </citation>
    <scope>NUCLEOTIDE SEQUENCE [LARGE SCALE GENOMIC DNA]</scope>
</reference>
<protein>
    <submittedName>
        <fullName evidence="2">Uncharacterized protein</fullName>
    </submittedName>
</protein>
<evidence type="ECO:0000313" key="3">
    <source>
        <dbReference type="Proteomes" id="UP000299102"/>
    </source>
</evidence>
<accession>A0A4C1XHP3</accession>
<dbReference type="Proteomes" id="UP000299102">
    <property type="component" value="Unassembled WGS sequence"/>
</dbReference>
<gene>
    <name evidence="2" type="ORF">EVAR_46033_1</name>
</gene>
<dbReference type="EMBL" id="BGZK01000829">
    <property type="protein sequence ID" value="GBP62004.1"/>
    <property type="molecule type" value="Genomic_DNA"/>
</dbReference>
<comment type="caution">
    <text evidence="2">The sequence shown here is derived from an EMBL/GenBank/DDBJ whole genome shotgun (WGS) entry which is preliminary data.</text>
</comment>
<evidence type="ECO:0000313" key="2">
    <source>
        <dbReference type="EMBL" id="GBP62004.1"/>
    </source>
</evidence>
<proteinExistence type="predicted"/>
<name>A0A4C1XHP3_EUMVA</name>
<evidence type="ECO:0000256" key="1">
    <source>
        <dbReference type="SAM" id="MobiDB-lite"/>
    </source>
</evidence>
<keyword evidence="3" id="KW-1185">Reference proteome</keyword>